<protein>
    <submittedName>
        <fullName evidence="1">Uncharacterized protein</fullName>
    </submittedName>
</protein>
<name>A0A1R3HP63_COCAP</name>
<gene>
    <name evidence="1" type="ORF">CCACVL1_17931</name>
</gene>
<sequence length="26" mass="2988">MAAKETVEACQCIRHNTLKTKVRAER</sequence>
<comment type="caution">
    <text evidence="1">The sequence shown here is derived from an EMBL/GenBank/DDBJ whole genome shotgun (WGS) entry which is preliminary data.</text>
</comment>
<keyword evidence="2" id="KW-1185">Reference proteome</keyword>
<organism evidence="1 2">
    <name type="scientific">Corchorus capsularis</name>
    <name type="common">Jute</name>
    <dbReference type="NCBI Taxonomy" id="210143"/>
    <lineage>
        <taxon>Eukaryota</taxon>
        <taxon>Viridiplantae</taxon>
        <taxon>Streptophyta</taxon>
        <taxon>Embryophyta</taxon>
        <taxon>Tracheophyta</taxon>
        <taxon>Spermatophyta</taxon>
        <taxon>Magnoliopsida</taxon>
        <taxon>eudicotyledons</taxon>
        <taxon>Gunneridae</taxon>
        <taxon>Pentapetalae</taxon>
        <taxon>rosids</taxon>
        <taxon>malvids</taxon>
        <taxon>Malvales</taxon>
        <taxon>Malvaceae</taxon>
        <taxon>Grewioideae</taxon>
        <taxon>Apeibeae</taxon>
        <taxon>Corchorus</taxon>
    </lineage>
</organism>
<accession>A0A1R3HP63</accession>
<dbReference type="AlphaFoldDB" id="A0A1R3HP63"/>
<dbReference type="Gramene" id="OMO72128">
    <property type="protein sequence ID" value="OMO72128"/>
    <property type="gene ID" value="CCACVL1_17931"/>
</dbReference>
<dbReference type="EMBL" id="AWWV01011483">
    <property type="protein sequence ID" value="OMO72128.1"/>
    <property type="molecule type" value="Genomic_DNA"/>
</dbReference>
<reference evidence="1 2" key="1">
    <citation type="submission" date="2013-09" db="EMBL/GenBank/DDBJ databases">
        <title>Corchorus capsularis genome sequencing.</title>
        <authorList>
            <person name="Alam M."/>
            <person name="Haque M.S."/>
            <person name="Islam M.S."/>
            <person name="Emdad E.M."/>
            <person name="Islam M.M."/>
            <person name="Ahmed B."/>
            <person name="Halim A."/>
            <person name="Hossen Q.M.M."/>
            <person name="Hossain M.Z."/>
            <person name="Ahmed R."/>
            <person name="Khan M.M."/>
            <person name="Islam R."/>
            <person name="Rashid M.M."/>
            <person name="Khan S.A."/>
            <person name="Rahman M.S."/>
            <person name="Alam M."/>
        </authorList>
    </citation>
    <scope>NUCLEOTIDE SEQUENCE [LARGE SCALE GENOMIC DNA]</scope>
    <source>
        <strain evidence="2">cv. CVL-1</strain>
        <tissue evidence="1">Whole seedling</tissue>
    </source>
</reference>
<dbReference type="Proteomes" id="UP000188268">
    <property type="component" value="Unassembled WGS sequence"/>
</dbReference>
<evidence type="ECO:0000313" key="2">
    <source>
        <dbReference type="Proteomes" id="UP000188268"/>
    </source>
</evidence>
<evidence type="ECO:0000313" key="1">
    <source>
        <dbReference type="EMBL" id="OMO72128.1"/>
    </source>
</evidence>
<proteinExistence type="predicted"/>